<keyword evidence="5 7" id="KW-1133">Transmembrane helix</keyword>
<dbReference type="EMBL" id="JARBJD010000111">
    <property type="protein sequence ID" value="KAK2951886.1"/>
    <property type="molecule type" value="Genomic_DNA"/>
</dbReference>
<evidence type="ECO:0000256" key="4">
    <source>
        <dbReference type="ARBA" id="ARBA00022692"/>
    </source>
</evidence>
<feature type="transmembrane region" description="Helical" evidence="7">
    <location>
        <begin position="185"/>
        <end position="208"/>
    </location>
</feature>
<dbReference type="PANTHER" id="PTHR33406">
    <property type="entry name" value="MEMBRANE PROTEIN MJ1562-RELATED"/>
    <property type="match status" value="1"/>
</dbReference>
<sequence>MAQQSLLVVRLVVIQCRHFDALDQDSDTLTSTHYFPKIRLVPLTVAAISLFITYFFAAYVLKVVTFAPAVLLAAAVAISADYSLFILRRFRDEERIPLHSCVLAKPIQNVMKESQQSAPIEVSLLCPLSKAHISNSIHTTMNTAGRIVAVSGLVLVCWFTSLVVCFVLLAIVFKSIVLPLRTVATIFISHFVVFGIATFIFQHAATLFGWARPMFKEVDSIFFFVLVFGCTLVFGLALDYDLLLTFSVQECKKNSREAWRGTQDRYFDCCTRTKDGASENEPLLKDSLPPPPEVSTHAAITHAIVSQTGTITSAGPVMTVAFAGLLASNVVAIVEMGLVLVISVLFDTFIVRLFLVPALFSLLGSLNWFPSRL</sequence>
<keyword evidence="3" id="KW-1003">Cell membrane</keyword>
<gene>
    <name evidence="9" type="ORF">BLNAU_13122</name>
</gene>
<evidence type="ECO:0000256" key="6">
    <source>
        <dbReference type="ARBA" id="ARBA00023136"/>
    </source>
</evidence>
<feature type="transmembrane region" description="Helical" evidence="7">
    <location>
        <begin position="147"/>
        <end position="173"/>
    </location>
</feature>
<dbReference type="InterPro" id="IPR050545">
    <property type="entry name" value="Mycobact_MmpL"/>
</dbReference>
<feature type="transmembrane region" description="Helical" evidence="7">
    <location>
        <begin position="66"/>
        <end position="87"/>
    </location>
</feature>
<keyword evidence="4 7" id="KW-0812">Transmembrane</keyword>
<keyword evidence="6 7" id="KW-0472">Membrane</keyword>
<evidence type="ECO:0000259" key="8">
    <source>
        <dbReference type="Pfam" id="PF03176"/>
    </source>
</evidence>
<proteinExistence type="inferred from homology"/>
<comment type="caution">
    <text evidence="9">The sequence shown here is derived from an EMBL/GenBank/DDBJ whole genome shotgun (WGS) entry which is preliminary data.</text>
</comment>
<feature type="domain" description="Membrane transport protein MMPL" evidence="8">
    <location>
        <begin position="40"/>
        <end position="94"/>
    </location>
</feature>
<feature type="transmembrane region" description="Helical" evidence="7">
    <location>
        <begin position="220"/>
        <end position="238"/>
    </location>
</feature>
<feature type="transmembrane region" description="Helical" evidence="7">
    <location>
        <begin position="320"/>
        <end position="342"/>
    </location>
</feature>
<evidence type="ECO:0000256" key="7">
    <source>
        <dbReference type="SAM" id="Phobius"/>
    </source>
</evidence>
<feature type="transmembrane region" description="Helical" evidence="7">
    <location>
        <begin position="40"/>
        <end position="60"/>
    </location>
</feature>
<organism evidence="9 10">
    <name type="scientific">Blattamonas nauphoetae</name>
    <dbReference type="NCBI Taxonomy" id="2049346"/>
    <lineage>
        <taxon>Eukaryota</taxon>
        <taxon>Metamonada</taxon>
        <taxon>Preaxostyla</taxon>
        <taxon>Oxymonadida</taxon>
        <taxon>Blattamonas</taxon>
    </lineage>
</organism>
<comment type="similarity">
    <text evidence="2">Belongs to the resistance-nodulation-cell division (RND) (TC 2.A.6) family. MmpL subfamily.</text>
</comment>
<dbReference type="Proteomes" id="UP001281761">
    <property type="component" value="Unassembled WGS sequence"/>
</dbReference>
<evidence type="ECO:0000256" key="5">
    <source>
        <dbReference type="ARBA" id="ARBA00022989"/>
    </source>
</evidence>
<evidence type="ECO:0000256" key="2">
    <source>
        <dbReference type="ARBA" id="ARBA00010157"/>
    </source>
</evidence>
<protein>
    <submittedName>
        <fullName evidence="9">MmpL efflux pump</fullName>
    </submittedName>
</protein>
<evidence type="ECO:0000313" key="9">
    <source>
        <dbReference type="EMBL" id="KAK2951886.1"/>
    </source>
</evidence>
<dbReference type="Gene3D" id="1.20.1640.10">
    <property type="entry name" value="Multidrug efflux transporter AcrB transmembrane domain"/>
    <property type="match status" value="2"/>
</dbReference>
<keyword evidence="10" id="KW-1185">Reference proteome</keyword>
<evidence type="ECO:0000256" key="3">
    <source>
        <dbReference type="ARBA" id="ARBA00022475"/>
    </source>
</evidence>
<dbReference type="SUPFAM" id="SSF82866">
    <property type="entry name" value="Multidrug efflux transporter AcrB transmembrane domain"/>
    <property type="match status" value="1"/>
</dbReference>
<feature type="transmembrane region" description="Helical" evidence="7">
    <location>
        <begin position="349"/>
        <end position="369"/>
    </location>
</feature>
<evidence type="ECO:0000256" key="1">
    <source>
        <dbReference type="ARBA" id="ARBA00004651"/>
    </source>
</evidence>
<comment type="subcellular location">
    <subcellularLocation>
        <location evidence="1">Cell membrane</location>
        <topology evidence="1">Multi-pass membrane protein</topology>
    </subcellularLocation>
</comment>
<reference evidence="9 10" key="1">
    <citation type="journal article" date="2022" name="bioRxiv">
        <title>Genomics of Preaxostyla Flagellates Illuminates Evolutionary Transitions and the Path Towards Mitochondrial Loss.</title>
        <authorList>
            <person name="Novak L.V.F."/>
            <person name="Treitli S.C."/>
            <person name="Pyrih J."/>
            <person name="Halakuc P."/>
            <person name="Pipaliya S.V."/>
            <person name="Vacek V."/>
            <person name="Brzon O."/>
            <person name="Soukal P."/>
            <person name="Eme L."/>
            <person name="Dacks J.B."/>
            <person name="Karnkowska A."/>
            <person name="Elias M."/>
            <person name="Hampl V."/>
        </authorList>
    </citation>
    <scope>NUCLEOTIDE SEQUENCE [LARGE SCALE GENOMIC DNA]</scope>
    <source>
        <strain evidence="9">NAU3</strain>
        <tissue evidence="9">Gut</tissue>
    </source>
</reference>
<feature type="domain" description="Membrane transport protein MMPL" evidence="8">
    <location>
        <begin position="295"/>
        <end position="371"/>
    </location>
</feature>
<accession>A0ABQ9XIM5</accession>
<evidence type="ECO:0000313" key="10">
    <source>
        <dbReference type="Proteomes" id="UP001281761"/>
    </source>
</evidence>
<dbReference type="PANTHER" id="PTHR33406:SF6">
    <property type="entry name" value="MEMBRANE PROTEIN YDGH-RELATED"/>
    <property type="match status" value="1"/>
</dbReference>
<dbReference type="Pfam" id="PF03176">
    <property type="entry name" value="MMPL"/>
    <property type="match status" value="2"/>
</dbReference>
<name>A0ABQ9XIM5_9EUKA</name>
<dbReference type="InterPro" id="IPR004869">
    <property type="entry name" value="MMPL_dom"/>
</dbReference>